<dbReference type="Gene3D" id="3.60.10.10">
    <property type="entry name" value="Endonuclease/exonuclease/phosphatase"/>
    <property type="match status" value="1"/>
</dbReference>
<dbReference type="STRING" id="394193.SAMN04489732_13053"/>
<evidence type="ECO:0000259" key="1">
    <source>
        <dbReference type="Pfam" id="PF03372"/>
    </source>
</evidence>
<dbReference type="Proteomes" id="UP000198582">
    <property type="component" value="Unassembled WGS sequence"/>
</dbReference>
<organism evidence="2 3">
    <name type="scientific">Amycolatopsis saalfeldensis</name>
    <dbReference type="NCBI Taxonomy" id="394193"/>
    <lineage>
        <taxon>Bacteria</taxon>
        <taxon>Bacillati</taxon>
        <taxon>Actinomycetota</taxon>
        <taxon>Actinomycetes</taxon>
        <taxon>Pseudonocardiales</taxon>
        <taxon>Pseudonocardiaceae</taxon>
        <taxon>Amycolatopsis</taxon>
    </lineage>
</organism>
<dbReference type="OrthoDB" id="3638097at2"/>
<protein>
    <recommendedName>
        <fullName evidence="1">Endonuclease/exonuclease/phosphatase domain-containing protein</fullName>
    </recommendedName>
</protein>
<dbReference type="Pfam" id="PF03372">
    <property type="entry name" value="Exo_endo_phos"/>
    <property type="match status" value="1"/>
</dbReference>
<feature type="domain" description="Endonuclease/exonuclease/phosphatase" evidence="1">
    <location>
        <begin position="9"/>
        <end position="287"/>
    </location>
</feature>
<dbReference type="InterPro" id="IPR036691">
    <property type="entry name" value="Endo/exonu/phosph_ase_sf"/>
</dbReference>
<dbReference type="EMBL" id="FOEF01000030">
    <property type="protein sequence ID" value="SEP53751.1"/>
    <property type="molecule type" value="Genomic_DNA"/>
</dbReference>
<dbReference type="GO" id="GO:0003824">
    <property type="term" value="F:catalytic activity"/>
    <property type="evidence" value="ECO:0007669"/>
    <property type="project" value="InterPro"/>
</dbReference>
<evidence type="ECO:0000313" key="2">
    <source>
        <dbReference type="EMBL" id="SEP53751.1"/>
    </source>
</evidence>
<keyword evidence="3" id="KW-1185">Reference proteome</keyword>
<name>A0A1H8YP33_9PSEU</name>
<dbReference type="SUPFAM" id="SSF56219">
    <property type="entry name" value="DNase I-like"/>
    <property type="match status" value="1"/>
</dbReference>
<dbReference type="AlphaFoldDB" id="A0A1H8YP33"/>
<proteinExistence type="predicted"/>
<evidence type="ECO:0000313" key="3">
    <source>
        <dbReference type="Proteomes" id="UP000198582"/>
    </source>
</evidence>
<accession>A0A1H8YP33</accession>
<reference evidence="2 3" key="1">
    <citation type="submission" date="2016-10" db="EMBL/GenBank/DDBJ databases">
        <authorList>
            <person name="de Groot N.N."/>
        </authorList>
    </citation>
    <scope>NUCLEOTIDE SEQUENCE [LARGE SCALE GENOMIC DNA]</scope>
    <source>
        <strain evidence="2 3">DSM 44993</strain>
    </source>
</reference>
<sequence length="319" mass="35131">MNTIITLVTANLLKYGGSPGSQELARFAEVERMLRTIDADVLAVQEIMAGAPPFAPGAPGERAAAEQSLHQIADAIDRRCAVADEPVLALGGDRHHTALLWRKDIDVVPGTVARYGRSPDGMWHSMVTAVFDLGGPVLRVGSAHLSHYDPGLSWGWHDAGQVMRAMNRRDRIPGLVGGDWNALGASEEYDPNPYTDDVPWHPDHAFHFDHEDKPDRHAAVRLELHGRFRDCARILGVDWAPTTGRHPTDNQPPRRLDRWYANRDFPDTAVSGFHVLAAETVGECTDHDPVVLQVDPAALAPATRTRLGYPILDNIRTEN</sequence>
<dbReference type="RefSeq" id="WP_091628600.1">
    <property type="nucleotide sequence ID" value="NZ_FOEF01000030.1"/>
</dbReference>
<dbReference type="InterPro" id="IPR005135">
    <property type="entry name" value="Endo/exonuclease/phosphatase"/>
</dbReference>
<gene>
    <name evidence="2" type="ORF">SAMN04489732_13053</name>
</gene>